<protein>
    <submittedName>
        <fullName evidence="7">23S rRNA m(5)U-1939 methyltransferase</fullName>
    </submittedName>
</protein>
<evidence type="ECO:0000313" key="8">
    <source>
        <dbReference type="Proteomes" id="UP000182135"/>
    </source>
</evidence>
<dbReference type="SUPFAM" id="SSF53335">
    <property type="entry name" value="S-adenosyl-L-methionine-dependent methyltransferases"/>
    <property type="match status" value="1"/>
</dbReference>
<dbReference type="InterPro" id="IPR030390">
    <property type="entry name" value="MeTrfase_TrmA_AS"/>
</dbReference>
<feature type="active site" evidence="5">
    <location>
        <position position="421"/>
    </location>
</feature>
<feature type="binding site" evidence="4">
    <location>
        <position position="296"/>
    </location>
    <ligand>
        <name>S-adenosyl-L-methionine</name>
        <dbReference type="ChEBI" id="CHEBI:59789"/>
    </ligand>
</feature>
<dbReference type="CDD" id="cd02440">
    <property type="entry name" value="AdoMet_MTases"/>
    <property type="match status" value="1"/>
</dbReference>
<feature type="binding site" evidence="4">
    <location>
        <position position="346"/>
    </location>
    <ligand>
        <name>S-adenosyl-L-methionine</name>
        <dbReference type="ChEBI" id="CHEBI:59789"/>
    </ligand>
</feature>
<dbReference type="InterPro" id="IPR010280">
    <property type="entry name" value="U5_MeTrfase_fam"/>
</dbReference>
<dbReference type="OrthoDB" id="9804590at2"/>
<dbReference type="GO" id="GO:0070475">
    <property type="term" value="P:rRNA base methylation"/>
    <property type="evidence" value="ECO:0007669"/>
    <property type="project" value="TreeGrafter"/>
</dbReference>
<dbReference type="FunFam" id="3.40.50.150:FF:000009">
    <property type="entry name" value="23S rRNA (Uracil(1939)-C(5))-methyltransferase RlmD"/>
    <property type="match status" value="1"/>
</dbReference>
<dbReference type="STRING" id="1529.SAMN04487885_10471"/>
<keyword evidence="8" id="KW-1185">Reference proteome</keyword>
<dbReference type="PROSITE" id="PS01230">
    <property type="entry name" value="TRMA_1"/>
    <property type="match status" value="1"/>
</dbReference>
<comment type="similarity">
    <text evidence="4">Belongs to the class I-like SAM-binding methyltransferase superfamily. RNA M5U methyltransferase family.</text>
</comment>
<dbReference type="SUPFAM" id="SSF50249">
    <property type="entry name" value="Nucleic acid-binding proteins"/>
    <property type="match status" value="1"/>
</dbReference>
<dbReference type="InterPro" id="IPR002792">
    <property type="entry name" value="TRAM_dom"/>
</dbReference>
<dbReference type="GO" id="GO:0070041">
    <property type="term" value="F:rRNA (uridine-C5-)-methyltransferase activity"/>
    <property type="evidence" value="ECO:0007669"/>
    <property type="project" value="TreeGrafter"/>
</dbReference>
<keyword evidence="3 4" id="KW-0949">S-adenosyl-L-methionine</keyword>
<dbReference type="EMBL" id="FOOE01000004">
    <property type="protein sequence ID" value="SFF61152.1"/>
    <property type="molecule type" value="Genomic_DNA"/>
</dbReference>
<evidence type="ECO:0000256" key="3">
    <source>
        <dbReference type="ARBA" id="ARBA00022691"/>
    </source>
</evidence>
<dbReference type="Gene3D" id="3.40.50.150">
    <property type="entry name" value="Vaccinia Virus protein VP39"/>
    <property type="match status" value="1"/>
</dbReference>
<dbReference type="Pfam" id="PF05958">
    <property type="entry name" value="tRNA_U5-meth_tr"/>
    <property type="match status" value="1"/>
</dbReference>
<feature type="active site" description="Nucleophile" evidence="4">
    <location>
        <position position="421"/>
    </location>
</feature>
<feature type="binding site" evidence="4">
    <location>
        <position position="394"/>
    </location>
    <ligand>
        <name>S-adenosyl-L-methionine</name>
        <dbReference type="ChEBI" id="CHEBI:59789"/>
    </ligand>
</feature>
<evidence type="ECO:0000256" key="4">
    <source>
        <dbReference type="PROSITE-ProRule" id="PRU01024"/>
    </source>
</evidence>
<name>A0A1I2K204_9CLOT</name>
<evidence type="ECO:0000256" key="5">
    <source>
        <dbReference type="PROSITE-ProRule" id="PRU10015"/>
    </source>
</evidence>
<organism evidence="7 8">
    <name type="scientific">Clostridium cadaveris</name>
    <dbReference type="NCBI Taxonomy" id="1529"/>
    <lineage>
        <taxon>Bacteria</taxon>
        <taxon>Bacillati</taxon>
        <taxon>Bacillota</taxon>
        <taxon>Clostridia</taxon>
        <taxon>Eubacteriales</taxon>
        <taxon>Clostridiaceae</taxon>
        <taxon>Clostridium</taxon>
    </lineage>
</organism>
<proteinExistence type="inferred from homology"/>
<dbReference type="Gene3D" id="2.40.50.140">
    <property type="entry name" value="Nucleic acid-binding proteins"/>
    <property type="match status" value="1"/>
</dbReference>
<dbReference type="PANTHER" id="PTHR11061">
    <property type="entry name" value="RNA M5U METHYLTRANSFERASE"/>
    <property type="match status" value="1"/>
</dbReference>
<feature type="binding site" evidence="4">
    <location>
        <position position="325"/>
    </location>
    <ligand>
        <name>S-adenosyl-L-methionine</name>
        <dbReference type="ChEBI" id="CHEBI:59789"/>
    </ligand>
</feature>
<dbReference type="FunFam" id="2.40.50.140:FF:000097">
    <property type="entry name" value="23S rRNA (uracil(1939)-C(5))-methyltransferase RlmD"/>
    <property type="match status" value="1"/>
</dbReference>
<dbReference type="InterPro" id="IPR012340">
    <property type="entry name" value="NA-bd_OB-fold"/>
</dbReference>
<dbReference type="NCBIfam" id="TIGR00479">
    <property type="entry name" value="rumA"/>
    <property type="match status" value="1"/>
</dbReference>
<evidence type="ECO:0000313" key="7">
    <source>
        <dbReference type="EMBL" id="SFF61152.1"/>
    </source>
</evidence>
<gene>
    <name evidence="7" type="ORF">SAMN04487885_10471</name>
</gene>
<dbReference type="Gene3D" id="2.40.50.1070">
    <property type="match status" value="1"/>
</dbReference>
<dbReference type="PANTHER" id="PTHR11061:SF30">
    <property type="entry name" value="TRNA (URACIL(54)-C(5))-METHYLTRANSFERASE"/>
    <property type="match status" value="1"/>
</dbReference>
<dbReference type="eggNOG" id="COG2265">
    <property type="taxonomic scope" value="Bacteria"/>
</dbReference>
<keyword evidence="1 4" id="KW-0489">Methyltransferase</keyword>
<evidence type="ECO:0000259" key="6">
    <source>
        <dbReference type="PROSITE" id="PS50926"/>
    </source>
</evidence>
<sequence length="464" mass="52310">MKAKEWNLLIEKNSEHILYIEGEGYEGEGIARIDGYPIFVKGALTGEKVAIKIIKANKNYGYGKILEILEPSQSRVTPSCELYKKCGGCNLQHMSYEKQLKFKKSRVEDCLKKIGGFKNIKVEDTLGMVEPHRYRNKVMLPIGKEEGKSVVGFYAPRSHNIIDMDTCLIQHEEGDKVVEIIKYWMDTYNIKAYDENNTSREAMKDRVRHVMVRKGYKTGEVMVVIVTSSKHLPHKEELIALLTKNIEGIKSIIQNINEKATNVVLGLKSITLWGSDTIKDYIGEFHFNISPLSFFQVNPFQTEVLYGKALEFAGLTGEEVVFDAYCGTGTISLFLSQKAKKVYGVEIVPEAIEDAKINAMENKVNNVEFLVGEAEKVIPQMVDQNIYADVMVVDPPRKGCGRELLDSIGIMKPKTLVYVSCDPSTLARDMAILVGKGYEVEKVQPVDMFPFSSHVETVVKLIKR</sequence>
<keyword evidence="2 4" id="KW-0808">Transferase</keyword>
<reference evidence="7 8" key="1">
    <citation type="submission" date="2016-10" db="EMBL/GenBank/DDBJ databases">
        <authorList>
            <person name="de Groot N.N."/>
        </authorList>
    </citation>
    <scope>NUCLEOTIDE SEQUENCE [LARGE SCALE GENOMIC DNA]</scope>
    <source>
        <strain evidence="7 8">NLAE-zl-G419</strain>
    </source>
</reference>
<dbReference type="PROSITE" id="PS51687">
    <property type="entry name" value="SAM_MT_RNA_M5U"/>
    <property type="match status" value="1"/>
</dbReference>
<evidence type="ECO:0000256" key="2">
    <source>
        <dbReference type="ARBA" id="ARBA00022679"/>
    </source>
</evidence>
<evidence type="ECO:0000256" key="1">
    <source>
        <dbReference type="ARBA" id="ARBA00022603"/>
    </source>
</evidence>
<dbReference type="InterPro" id="IPR029063">
    <property type="entry name" value="SAM-dependent_MTases_sf"/>
</dbReference>
<dbReference type="Pfam" id="PF01938">
    <property type="entry name" value="TRAM"/>
    <property type="match status" value="1"/>
</dbReference>
<dbReference type="AlphaFoldDB" id="A0A1I2K204"/>
<accession>A0A1I2K204</accession>
<dbReference type="Proteomes" id="UP000182135">
    <property type="component" value="Unassembled WGS sequence"/>
</dbReference>
<feature type="domain" description="TRAM" evidence="6">
    <location>
        <begin position="9"/>
        <end position="67"/>
    </location>
</feature>
<dbReference type="FunFam" id="2.40.50.1070:FF:000003">
    <property type="entry name" value="23S rRNA (Uracil-5-)-methyltransferase RumA"/>
    <property type="match status" value="1"/>
</dbReference>
<dbReference type="PROSITE" id="PS50926">
    <property type="entry name" value="TRAM"/>
    <property type="match status" value="1"/>
</dbReference>